<comment type="caution">
    <text evidence="2">The sequence shown here is derived from an EMBL/GenBank/DDBJ whole genome shotgun (WGS) entry which is preliminary data.</text>
</comment>
<keyword evidence="3" id="KW-1185">Reference proteome</keyword>
<dbReference type="OrthoDB" id="3822427at2"/>
<gene>
    <name evidence="2" type="ORF">BA062_15410</name>
</gene>
<protein>
    <submittedName>
        <fullName evidence="2">Uncharacterized protein</fullName>
    </submittedName>
</protein>
<feature type="transmembrane region" description="Helical" evidence="1">
    <location>
        <begin position="253"/>
        <end position="274"/>
    </location>
</feature>
<keyword evidence="1" id="KW-0472">Membrane</keyword>
<dbReference type="AlphaFoldDB" id="A0A318LWR1"/>
<feature type="transmembrane region" description="Helical" evidence="1">
    <location>
        <begin position="45"/>
        <end position="67"/>
    </location>
</feature>
<keyword evidence="1" id="KW-0812">Transmembrane</keyword>
<dbReference type="Proteomes" id="UP000247892">
    <property type="component" value="Unassembled WGS sequence"/>
</dbReference>
<dbReference type="EMBL" id="MASU01000005">
    <property type="protein sequence ID" value="PXY36738.1"/>
    <property type="molecule type" value="Genomic_DNA"/>
</dbReference>
<evidence type="ECO:0000313" key="3">
    <source>
        <dbReference type="Proteomes" id="UP000247892"/>
    </source>
</evidence>
<accession>A0A318LWR1</accession>
<dbReference type="PANTHER" id="PTHR40761:SF1">
    <property type="entry name" value="CONSERVED INTEGRAL MEMBRANE ALANINE VALINE AND LEUCINE RICH PROTEIN-RELATED"/>
    <property type="match status" value="1"/>
</dbReference>
<feature type="transmembrane region" description="Helical" evidence="1">
    <location>
        <begin position="102"/>
        <end position="120"/>
    </location>
</feature>
<dbReference type="RefSeq" id="WP_110336904.1">
    <property type="nucleotide sequence ID" value="NZ_JBHVKT010000003.1"/>
</dbReference>
<proteinExistence type="predicted"/>
<organism evidence="2 3">
    <name type="scientific">Prauserella flavalba</name>
    <dbReference type="NCBI Taxonomy" id="1477506"/>
    <lineage>
        <taxon>Bacteria</taxon>
        <taxon>Bacillati</taxon>
        <taxon>Actinomycetota</taxon>
        <taxon>Actinomycetes</taxon>
        <taxon>Pseudonocardiales</taxon>
        <taxon>Pseudonocardiaceae</taxon>
        <taxon>Prauserella</taxon>
    </lineage>
</organism>
<dbReference type="NCBIfam" id="NF038012">
    <property type="entry name" value="DMT_1"/>
    <property type="match status" value="1"/>
</dbReference>
<reference evidence="2 3" key="1">
    <citation type="submission" date="2016-07" db="EMBL/GenBank/DDBJ databases">
        <title>Draft genome sequence of Prauserella sp. YIM 121212, isolated from alkaline soil.</title>
        <authorList>
            <person name="Ruckert C."/>
            <person name="Albersmeier A."/>
            <person name="Jiang C.-L."/>
            <person name="Jiang Y."/>
            <person name="Kalinowski J."/>
            <person name="Schneider O."/>
            <person name="Winkler A."/>
            <person name="Zotchev S.B."/>
        </authorList>
    </citation>
    <scope>NUCLEOTIDE SEQUENCE [LARGE SCALE GENOMIC DNA]</scope>
    <source>
        <strain evidence="2 3">YIM 121212</strain>
    </source>
</reference>
<dbReference type="PANTHER" id="PTHR40761">
    <property type="entry name" value="CONSERVED INTEGRAL MEMBRANE ALANINE VALINE AND LEUCINE RICH PROTEIN-RELATED"/>
    <property type="match status" value="1"/>
</dbReference>
<evidence type="ECO:0000256" key="1">
    <source>
        <dbReference type="SAM" id="Phobius"/>
    </source>
</evidence>
<feature type="transmembrane region" description="Helical" evidence="1">
    <location>
        <begin position="201"/>
        <end position="218"/>
    </location>
</feature>
<feature type="transmembrane region" description="Helical" evidence="1">
    <location>
        <begin position="132"/>
        <end position="149"/>
    </location>
</feature>
<keyword evidence="1" id="KW-1133">Transmembrane helix</keyword>
<sequence>MLVVLLSVLAAAANAAGSVLQRLGVRTVPHGMRMSVPVLRTLVRRPAWVLGVAAMLTGLALQALALASGPIVLIQPLLISELGFALLLSGLAFGSRLRPREWAAVLSTAGGVALLLGALAPGGGDPSRASAGSWLSGCVLTVGVVGALVTLGHRDRHAHRAVYLGMAAGTWFAFTAALVAAMTDALGDGGVSALVSAWQTYAMMLAGPAGFLLLQSMLRAGRLEASQPALVLSNPLAALAWGVVAFGETVRGGAWIAAAAVAAIVIAVSTATLARSSLLTDDGRRTRDAEEGLVHRAATR</sequence>
<evidence type="ECO:0000313" key="2">
    <source>
        <dbReference type="EMBL" id="PXY36738.1"/>
    </source>
</evidence>
<feature type="transmembrane region" description="Helical" evidence="1">
    <location>
        <begin position="230"/>
        <end position="247"/>
    </location>
</feature>
<name>A0A318LWR1_9PSEU</name>
<feature type="transmembrane region" description="Helical" evidence="1">
    <location>
        <begin position="161"/>
        <end position="181"/>
    </location>
</feature>